<feature type="domain" description="SANT" evidence="6">
    <location>
        <begin position="116"/>
        <end position="165"/>
    </location>
</feature>
<evidence type="ECO:0000259" key="6">
    <source>
        <dbReference type="PROSITE" id="PS51293"/>
    </source>
</evidence>
<feature type="domain" description="Myb-like" evidence="5">
    <location>
        <begin position="58"/>
        <end position="108"/>
    </location>
</feature>
<sequence>MYLNLKSSYKKGPWTDEEDESLKTLSSMEQYTGQWKIISEALNRSPASCYHRWHTRFKPDIKTGRWTEEEDMALLEGVKKYGRDWEKIVKDIPGRSGRHALLRYDKFICPNTNRGKWTPEEDQLILQEFEKHGRSWTKIAESIPNRTPFQVQARYDTNVNPKIKKGRWTPEESDRLLELVAKYGHDWTRVSQELATKSNMQALLRYNYLRSKQKKEAN</sequence>
<dbReference type="InterPro" id="IPR001005">
    <property type="entry name" value="SANT/Myb"/>
</dbReference>
<comment type="caution">
    <text evidence="8">The sequence shown here is derived from an EMBL/GenBank/DDBJ whole genome shotgun (WGS) entry which is preliminary data.</text>
</comment>
<dbReference type="GO" id="GO:0000978">
    <property type="term" value="F:RNA polymerase II cis-regulatory region sequence-specific DNA binding"/>
    <property type="evidence" value="ECO:0007669"/>
    <property type="project" value="TreeGrafter"/>
</dbReference>
<evidence type="ECO:0000313" key="9">
    <source>
        <dbReference type="Proteomes" id="UP000193498"/>
    </source>
</evidence>
<dbReference type="PANTHER" id="PTHR46621:SF1">
    <property type="entry name" value="SNRNA-ACTIVATING PROTEIN COMPLEX SUBUNIT 4"/>
    <property type="match status" value="1"/>
</dbReference>
<dbReference type="Pfam" id="PF13921">
    <property type="entry name" value="Myb_DNA-bind_6"/>
    <property type="match status" value="1"/>
</dbReference>
<dbReference type="Proteomes" id="UP000193498">
    <property type="component" value="Unassembled WGS sequence"/>
</dbReference>
<keyword evidence="9" id="KW-1185">Reference proteome</keyword>
<evidence type="ECO:0000259" key="7">
    <source>
        <dbReference type="PROSITE" id="PS51294"/>
    </source>
</evidence>
<reference evidence="8 9" key="1">
    <citation type="submission" date="2016-07" db="EMBL/GenBank/DDBJ databases">
        <title>Pervasive Adenine N6-methylation of Active Genes in Fungi.</title>
        <authorList>
            <consortium name="DOE Joint Genome Institute"/>
            <person name="Mondo S.J."/>
            <person name="Dannebaum R.O."/>
            <person name="Kuo R.C."/>
            <person name="Labutti K."/>
            <person name="Haridas S."/>
            <person name="Kuo A."/>
            <person name="Salamov A."/>
            <person name="Ahrendt S.R."/>
            <person name="Lipzen A."/>
            <person name="Sullivan W."/>
            <person name="Andreopoulos W.B."/>
            <person name="Clum A."/>
            <person name="Lindquist E."/>
            <person name="Daum C."/>
            <person name="Ramamoorthy G.K."/>
            <person name="Gryganskyi A."/>
            <person name="Culley D."/>
            <person name="Magnuson J.K."/>
            <person name="James T.Y."/>
            <person name="O'Malley M.A."/>
            <person name="Stajich J.E."/>
            <person name="Spatafora J.W."/>
            <person name="Visel A."/>
            <person name="Grigoriev I.V."/>
        </authorList>
    </citation>
    <scope>NUCLEOTIDE SEQUENCE [LARGE SCALE GENOMIC DNA]</scope>
    <source>
        <strain evidence="8 9">CBS 931.73</strain>
    </source>
</reference>
<feature type="domain" description="HTH myb-type" evidence="7">
    <location>
        <begin position="110"/>
        <end position="163"/>
    </location>
</feature>
<feature type="domain" description="HTH myb-type" evidence="7">
    <location>
        <begin position="164"/>
        <end position="214"/>
    </location>
</feature>
<dbReference type="PANTHER" id="PTHR46621">
    <property type="entry name" value="SNRNA-ACTIVATING PROTEIN COMPLEX SUBUNIT 4"/>
    <property type="match status" value="1"/>
</dbReference>
<dbReference type="InterPro" id="IPR017884">
    <property type="entry name" value="SANT_dom"/>
</dbReference>
<dbReference type="SMART" id="SM00717">
    <property type="entry name" value="SANT"/>
    <property type="match status" value="4"/>
</dbReference>
<dbReference type="InterPro" id="IPR009057">
    <property type="entry name" value="Homeodomain-like_sf"/>
</dbReference>
<feature type="domain" description="Myb-like" evidence="5">
    <location>
        <begin position="6"/>
        <end position="57"/>
    </location>
</feature>
<dbReference type="CDD" id="cd00167">
    <property type="entry name" value="SANT"/>
    <property type="match status" value="3"/>
</dbReference>
<feature type="domain" description="Myb-like" evidence="5">
    <location>
        <begin position="109"/>
        <end position="159"/>
    </location>
</feature>
<keyword evidence="4" id="KW-0539">Nucleus</keyword>
<evidence type="ECO:0008006" key="10">
    <source>
        <dbReference type="Google" id="ProtNLM"/>
    </source>
</evidence>
<dbReference type="GO" id="GO:0019185">
    <property type="term" value="C:snRNA-activating protein complex"/>
    <property type="evidence" value="ECO:0007669"/>
    <property type="project" value="TreeGrafter"/>
</dbReference>
<dbReference type="GO" id="GO:0042796">
    <property type="term" value="P:snRNA transcription by RNA polymerase III"/>
    <property type="evidence" value="ECO:0007669"/>
    <property type="project" value="TreeGrafter"/>
</dbReference>
<feature type="domain" description="HTH myb-type" evidence="7">
    <location>
        <begin position="6"/>
        <end position="57"/>
    </location>
</feature>
<name>A0A1Y1WVK9_9FUNG</name>
<keyword evidence="2" id="KW-0238">DNA-binding</keyword>
<dbReference type="OrthoDB" id="2143914at2759"/>
<keyword evidence="1" id="KW-0805">Transcription regulation</keyword>
<evidence type="ECO:0000256" key="1">
    <source>
        <dbReference type="ARBA" id="ARBA00023015"/>
    </source>
</evidence>
<evidence type="ECO:0000313" key="8">
    <source>
        <dbReference type="EMBL" id="ORX77577.1"/>
    </source>
</evidence>
<dbReference type="PROSITE" id="PS50090">
    <property type="entry name" value="MYB_LIKE"/>
    <property type="match status" value="4"/>
</dbReference>
<dbReference type="InParanoid" id="A0A1Y1WVK9"/>
<evidence type="ECO:0000256" key="2">
    <source>
        <dbReference type="ARBA" id="ARBA00023125"/>
    </source>
</evidence>
<evidence type="ECO:0000256" key="4">
    <source>
        <dbReference type="ARBA" id="ARBA00023242"/>
    </source>
</evidence>
<dbReference type="GO" id="GO:0001006">
    <property type="term" value="F:RNA polymerase III type 3 promoter sequence-specific DNA binding"/>
    <property type="evidence" value="ECO:0007669"/>
    <property type="project" value="TreeGrafter"/>
</dbReference>
<accession>A0A1Y1WVK9</accession>
<feature type="domain" description="HTH myb-type" evidence="7">
    <location>
        <begin position="58"/>
        <end position="103"/>
    </location>
</feature>
<keyword evidence="3" id="KW-0804">Transcription</keyword>
<dbReference type="Pfam" id="PF00249">
    <property type="entry name" value="Myb_DNA-binding"/>
    <property type="match status" value="2"/>
</dbReference>
<protein>
    <recommendedName>
        <fullName evidence="10">Homeodomain-like protein</fullName>
    </recommendedName>
</protein>
<dbReference type="Gene3D" id="1.10.10.60">
    <property type="entry name" value="Homeodomain-like"/>
    <property type="match status" value="4"/>
</dbReference>
<dbReference type="SUPFAM" id="SSF46689">
    <property type="entry name" value="Homeodomain-like"/>
    <property type="match status" value="3"/>
</dbReference>
<dbReference type="PROSITE" id="PS51294">
    <property type="entry name" value="HTH_MYB"/>
    <property type="match status" value="4"/>
</dbReference>
<gene>
    <name evidence="8" type="ORF">K493DRAFT_293764</name>
</gene>
<dbReference type="InterPro" id="IPR051575">
    <property type="entry name" value="Myb-like_DNA-bd"/>
</dbReference>
<dbReference type="AlphaFoldDB" id="A0A1Y1WVK9"/>
<dbReference type="GO" id="GO:0042795">
    <property type="term" value="P:snRNA transcription by RNA polymerase II"/>
    <property type="evidence" value="ECO:0007669"/>
    <property type="project" value="TreeGrafter"/>
</dbReference>
<dbReference type="InterPro" id="IPR017930">
    <property type="entry name" value="Myb_dom"/>
</dbReference>
<feature type="domain" description="Myb-like" evidence="5">
    <location>
        <begin position="160"/>
        <end position="210"/>
    </location>
</feature>
<evidence type="ECO:0000256" key="3">
    <source>
        <dbReference type="ARBA" id="ARBA00023163"/>
    </source>
</evidence>
<dbReference type="PROSITE" id="PS51293">
    <property type="entry name" value="SANT"/>
    <property type="match status" value="1"/>
</dbReference>
<dbReference type="STRING" id="1314790.A0A1Y1WVK9"/>
<evidence type="ECO:0000259" key="5">
    <source>
        <dbReference type="PROSITE" id="PS50090"/>
    </source>
</evidence>
<dbReference type="EMBL" id="MCFE01000868">
    <property type="protein sequence ID" value="ORX77577.1"/>
    <property type="molecule type" value="Genomic_DNA"/>
</dbReference>
<proteinExistence type="predicted"/>
<organism evidence="8 9">
    <name type="scientific">Basidiobolus meristosporus CBS 931.73</name>
    <dbReference type="NCBI Taxonomy" id="1314790"/>
    <lineage>
        <taxon>Eukaryota</taxon>
        <taxon>Fungi</taxon>
        <taxon>Fungi incertae sedis</taxon>
        <taxon>Zoopagomycota</taxon>
        <taxon>Entomophthoromycotina</taxon>
        <taxon>Basidiobolomycetes</taxon>
        <taxon>Basidiobolales</taxon>
        <taxon>Basidiobolaceae</taxon>
        <taxon>Basidiobolus</taxon>
    </lineage>
</organism>